<protein>
    <submittedName>
        <fullName evidence="1">Uncharacterized protein</fullName>
    </submittedName>
</protein>
<proteinExistence type="predicted"/>
<evidence type="ECO:0000313" key="2">
    <source>
        <dbReference type="Proteomes" id="UP000581408"/>
    </source>
</evidence>
<comment type="caution">
    <text evidence="1">The sequence shown here is derived from an EMBL/GenBank/DDBJ whole genome shotgun (WGS) entry which is preliminary data.</text>
</comment>
<reference evidence="1 2" key="1">
    <citation type="submission" date="2020-05" db="EMBL/GenBank/DDBJ databases">
        <title>Descriptions of Corynebacterium xxxx sp. nov., Corynebacterium yyyy sp. nov. and Corynebacterium zzzz sp. nov.</title>
        <authorList>
            <person name="Zhang G."/>
        </authorList>
    </citation>
    <scope>NUCLEOTIDE SEQUENCE [LARGE SCALE GENOMIC DNA]</scope>
    <source>
        <strain evidence="2">zg-915</strain>
    </source>
</reference>
<dbReference type="AlphaFoldDB" id="A0A838CII5"/>
<dbReference type="EMBL" id="JABFEE010000006">
    <property type="protein sequence ID" value="MBA1835436.1"/>
    <property type="molecule type" value="Genomic_DNA"/>
</dbReference>
<sequence>MTVPISTLNPGEEKQYIGCWCEIAGVDGFLGIYEGDYLGGRVKVPNEHTPLYPGTDRIVIRTDIPRAWTPTGQPPTKENPPT</sequence>
<accession>A0A838CII5</accession>
<gene>
    <name evidence="1" type="ORF">HMC16_06830</name>
</gene>
<organism evidence="1 2">
    <name type="scientific">Corynebacterium wankanglinii</name>
    <dbReference type="NCBI Taxonomy" id="2735136"/>
    <lineage>
        <taxon>Bacteria</taxon>
        <taxon>Bacillati</taxon>
        <taxon>Actinomycetota</taxon>
        <taxon>Actinomycetes</taxon>
        <taxon>Mycobacteriales</taxon>
        <taxon>Corynebacteriaceae</taxon>
        <taxon>Corynebacterium</taxon>
    </lineage>
</organism>
<evidence type="ECO:0000313" key="1">
    <source>
        <dbReference type="EMBL" id="MBA1835436.1"/>
    </source>
</evidence>
<name>A0A838CII5_9CORY</name>
<dbReference type="RefSeq" id="WP_181194803.1">
    <property type="nucleotide sequence ID" value="NZ_JABFEE010000006.1"/>
</dbReference>
<dbReference type="Proteomes" id="UP000581408">
    <property type="component" value="Unassembled WGS sequence"/>
</dbReference>